<keyword evidence="3" id="KW-1185">Reference proteome</keyword>
<organism evidence="2 3">
    <name type="scientific">Pelagicoccus albus</name>
    <dbReference type="NCBI Taxonomy" id="415222"/>
    <lineage>
        <taxon>Bacteria</taxon>
        <taxon>Pseudomonadati</taxon>
        <taxon>Verrucomicrobiota</taxon>
        <taxon>Opitutia</taxon>
        <taxon>Puniceicoccales</taxon>
        <taxon>Pelagicoccaceae</taxon>
        <taxon>Pelagicoccus</taxon>
    </lineage>
</organism>
<accession>A0A7X1BC23</accession>
<evidence type="ECO:0000313" key="3">
    <source>
        <dbReference type="Proteomes" id="UP000526501"/>
    </source>
</evidence>
<dbReference type="AlphaFoldDB" id="A0A7X1BC23"/>
<gene>
    <name evidence="2" type="ORF">H5P27_19195</name>
</gene>
<protein>
    <submittedName>
        <fullName evidence="2">DUF2490 domain-containing protein</fullName>
    </submittedName>
</protein>
<evidence type="ECO:0000256" key="1">
    <source>
        <dbReference type="SAM" id="SignalP"/>
    </source>
</evidence>
<proteinExistence type="predicted"/>
<name>A0A7X1BC23_9BACT</name>
<dbReference type="RefSeq" id="WP_185662041.1">
    <property type="nucleotide sequence ID" value="NZ_CAWPOO010000013.1"/>
</dbReference>
<dbReference type="InterPro" id="IPR019619">
    <property type="entry name" value="DUF2490"/>
</dbReference>
<dbReference type="EMBL" id="JACHVC010000013">
    <property type="protein sequence ID" value="MBC2608190.1"/>
    <property type="molecule type" value="Genomic_DNA"/>
</dbReference>
<dbReference type="Pfam" id="PF10677">
    <property type="entry name" value="DUF2490"/>
    <property type="match status" value="1"/>
</dbReference>
<sequence>MKLKTIFASLGIILASASVNADDFGDVWFTGNSASIDLSDTLSTKSHLELRLPDAEEIGYVRFSQKFYTKLDNGWKLGTHPTFENSKKGDDWNSTYRFDVELNPAKFKVAEKGPSISMRNRWELRWKEGKGSELFHRIRQQTKATWSVDLGPFKSYSIANEAFYEVDKSKLTINRFYPIMLGTKHAEKVKASYYLLYQSKRSGTTSDWNGSFILGASYSL</sequence>
<reference evidence="2 3" key="1">
    <citation type="submission" date="2020-07" db="EMBL/GenBank/DDBJ databases">
        <authorList>
            <person name="Feng X."/>
        </authorList>
    </citation>
    <scope>NUCLEOTIDE SEQUENCE [LARGE SCALE GENOMIC DNA]</scope>
    <source>
        <strain evidence="2 3">JCM23202</strain>
    </source>
</reference>
<dbReference type="Proteomes" id="UP000526501">
    <property type="component" value="Unassembled WGS sequence"/>
</dbReference>
<feature type="signal peptide" evidence="1">
    <location>
        <begin position="1"/>
        <end position="21"/>
    </location>
</feature>
<evidence type="ECO:0000313" key="2">
    <source>
        <dbReference type="EMBL" id="MBC2608190.1"/>
    </source>
</evidence>
<comment type="caution">
    <text evidence="2">The sequence shown here is derived from an EMBL/GenBank/DDBJ whole genome shotgun (WGS) entry which is preliminary data.</text>
</comment>
<feature type="chain" id="PRO_5031172082" evidence="1">
    <location>
        <begin position="22"/>
        <end position="220"/>
    </location>
</feature>
<keyword evidence="1" id="KW-0732">Signal</keyword>